<accession>A0A975QZW3</accession>
<name>A0A975QZW3_9MICC</name>
<organism evidence="2 3">
    <name type="scientific">Arthrobacter jiangjiafuii</name>
    <dbReference type="NCBI Taxonomy" id="2817475"/>
    <lineage>
        <taxon>Bacteria</taxon>
        <taxon>Bacillati</taxon>
        <taxon>Actinomycetota</taxon>
        <taxon>Actinomycetes</taxon>
        <taxon>Micrococcales</taxon>
        <taxon>Micrococcaceae</taxon>
        <taxon>Arthrobacter</taxon>
    </lineage>
</organism>
<dbReference type="PANTHER" id="PTHR33164:SF104">
    <property type="entry name" value="TRANSCRIPTIONAL REGULATORY PROTEIN"/>
    <property type="match status" value="1"/>
</dbReference>
<dbReference type="RefSeq" id="WP_210229044.1">
    <property type="nucleotide sequence ID" value="NZ_CP076022.1"/>
</dbReference>
<dbReference type="SUPFAM" id="SSF46785">
    <property type="entry name" value="Winged helix' DNA-binding domain"/>
    <property type="match status" value="1"/>
</dbReference>
<dbReference type="EMBL" id="CP076022">
    <property type="protein sequence ID" value="QWC08811.1"/>
    <property type="molecule type" value="Genomic_DNA"/>
</dbReference>
<dbReference type="InterPro" id="IPR036388">
    <property type="entry name" value="WH-like_DNA-bd_sf"/>
</dbReference>
<reference evidence="2 3" key="1">
    <citation type="submission" date="2021-05" db="EMBL/GenBank/DDBJ databases">
        <title>Novel species in genus Arthrobacter.</title>
        <authorList>
            <person name="Zhang G."/>
        </authorList>
    </citation>
    <scope>NUCLEOTIDE SEQUENCE [LARGE SCALE GENOMIC DNA]</scope>
    <source>
        <strain evidence="3">zg-ZUI227</strain>
    </source>
</reference>
<dbReference type="Gene3D" id="1.10.10.10">
    <property type="entry name" value="Winged helix-like DNA-binding domain superfamily/Winged helix DNA-binding domain"/>
    <property type="match status" value="1"/>
</dbReference>
<dbReference type="GO" id="GO:0003700">
    <property type="term" value="F:DNA-binding transcription factor activity"/>
    <property type="evidence" value="ECO:0007669"/>
    <property type="project" value="InterPro"/>
</dbReference>
<keyword evidence="3" id="KW-1185">Reference proteome</keyword>
<evidence type="ECO:0000313" key="2">
    <source>
        <dbReference type="EMBL" id="QWC08811.1"/>
    </source>
</evidence>
<dbReference type="Pfam" id="PF12802">
    <property type="entry name" value="MarR_2"/>
    <property type="match status" value="1"/>
</dbReference>
<evidence type="ECO:0000313" key="3">
    <source>
        <dbReference type="Proteomes" id="UP000676885"/>
    </source>
</evidence>
<dbReference type="PANTHER" id="PTHR33164">
    <property type="entry name" value="TRANSCRIPTIONAL REGULATOR, MARR FAMILY"/>
    <property type="match status" value="1"/>
</dbReference>
<dbReference type="InterPro" id="IPR036390">
    <property type="entry name" value="WH_DNA-bd_sf"/>
</dbReference>
<gene>
    <name evidence="2" type="ORF">KKR91_09655</name>
</gene>
<dbReference type="InterPro" id="IPR000835">
    <property type="entry name" value="HTH_MarR-typ"/>
</dbReference>
<dbReference type="PROSITE" id="PS50995">
    <property type="entry name" value="HTH_MARR_2"/>
    <property type="match status" value="1"/>
</dbReference>
<evidence type="ECO:0000259" key="1">
    <source>
        <dbReference type="PROSITE" id="PS50995"/>
    </source>
</evidence>
<proteinExistence type="predicted"/>
<dbReference type="Proteomes" id="UP000676885">
    <property type="component" value="Chromosome"/>
</dbReference>
<dbReference type="InterPro" id="IPR039422">
    <property type="entry name" value="MarR/SlyA-like"/>
</dbReference>
<dbReference type="AlphaFoldDB" id="A0A975QZW3"/>
<dbReference type="SMART" id="SM00347">
    <property type="entry name" value="HTH_MARR"/>
    <property type="match status" value="1"/>
</dbReference>
<protein>
    <submittedName>
        <fullName evidence="2">MarR family transcriptional regulator</fullName>
    </submittedName>
</protein>
<dbReference type="KEGG" id="ajg:KKR91_09655"/>
<feature type="domain" description="HTH marR-type" evidence="1">
    <location>
        <begin position="23"/>
        <end position="156"/>
    </location>
</feature>
<dbReference type="GO" id="GO:0006950">
    <property type="term" value="P:response to stress"/>
    <property type="evidence" value="ECO:0007669"/>
    <property type="project" value="TreeGrafter"/>
</dbReference>
<sequence>MKDYVDRAQEQWRDVNPDLVTDTAALAGRIQRVAQHLQASTDAVLLRHGISRAEFDLLSLLHRTGRPMSPSELAADLMTSGAGTTKRIRKLVAAGLALREANPLDGRGALVRMSEGAPDFLLPVLAAVAAHEAQVMSSLPDQDRELLAGHLRVLLIAFEIDAVAGEGPAPLS</sequence>